<accession>A0A834W7V9</accession>
<dbReference type="AlphaFoldDB" id="A0A834W7V9"/>
<dbReference type="InterPro" id="IPR002156">
    <property type="entry name" value="RNaseH_domain"/>
</dbReference>
<name>A0A834W7V9_9FABA</name>
<dbReference type="PANTHER" id="PTHR47723:SF19">
    <property type="entry name" value="POLYNUCLEOTIDYL TRANSFERASE, RIBONUCLEASE H-LIKE SUPERFAMILY PROTEIN"/>
    <property type="match status" value="1"/>
</dbReference>
<evidence type="ECO:0000313" key="2">
    <source>
        <dbReference type="EMBL" id="KAF7809001.1"/>
    </source>
</evidence>
<reference evidence="2" key="1">
    <citation type="submission" date="2020-09" db="EMBL/GenBank/DDBJ databases">
        <title>Genome-Enabled Discovery of Anthraquinone Biosynthesis in Senna tora.</title>
        <authorList>
            <person name="Kang S.-H."/>
            <person name="Pandey R.P."/>
            <person name="Lee C.-M."/>
            <person name="Sim J.-S."/>
            <person name="Jeong J.-T."/>
            <person name="Choi B.-S."/>
            <person name="Jung M."/>
            <person name="Ginzburg D."/>
            <person name="Zhao K."/>
            <person name="Won S.Y."/>
            <person name="Oh T.-J."/>
            <person name="Yu Y."/>
            <person name="Kim N.-H."/>
            <person name="Lee O.R."/>
            <person name="Lee T.-H."/>
            <person name="Bashyal P."/>
            <person name="Kim T.-S."/>
            <person name="Lee W.-H."/>
            <person name="Kawkins C."/>
            <person name="Kim C.-K."/>
            <person name="Kim J.S."/>
            <person name="Ahn B.O."/>
            <person name="Rhee S.Y."/>
            <person name="Sohng J.K."/>
        </authorList>
    </citation>
    <scope>NUCLEOTIDE SEQUENCE</scope>
    <source>
        <tissue evidence="2">Leaf</tissue>
    </source>
</reference>
<organism evidence="2 3">
    <name type="scientific">Senna tora</name>
    <dbReference type="NCBI Taxonomy" id="362788"/>
    <lineage>
        <taxon>Eukaryota</taxon>
        <taxon>Viridiplantae</taxon>
        <taxon>Streptophyta</taxon>
        <taxon>Embryophyta</taxon>
        <taxon>Tracheophyta</taxon>
        <taxon>Spermatophyta</taxon>
        <taxon>Magnoliopsida</taxon>
        <taxon>eudicotyledons</taxon>
        <taxon>Gunneridae</taxon>
        <taxon>Pentapetalae</taxon>
        <taxon>rosids</taxon>
        <taxon>fabids</taxon>
        <taxon>Fabales</taxon>
        <taxon>Fabaceae</taxon>
        <taxon>Caesalpinioideae</taxon>
        <taxon>Cassia clade</taxon>
        <taxon>Senna</taxon>
    </lineage>
</organism>
<dbReference type="OrthoDB" id="1435729at2759"/>
<dbReference type="Pfam" id="PF13456">
    <property type="entry name" value="RVT_3"/>
    <property type="match status" value="1"/>
</dbReference>
<keyword evidence="3" id="KW-1185">Reference proteome</keyword>
<feature type="domain" description="RNase H type-1" evidence="1">
    <location>
        <begin position="35"/>
        <end position="145"/>
    </location>
</feature>
<dbReference type="InterPro" id="IPR053151">
    <property type="entry name" value="RNase_H-like"/>
</dbReference>
<comment type="caution">
    <text evidence="2">The sequence shown here is derived from an EMBL/GenBank/DDBJ whole genome shotgun (WGS) entry which is preliminary data.</text>
</comment>
<dbReference type="GO" id="GO:0003676">
    <property type="term" value="F:nucleic acid binding"/>
    <property type="evidence" value="ECO:0007669"/>
    <property type="project" value="InterPro"/>
</dbReference>
<dbReference type="InterPro" id="IPR012337">
    <property type="entry name" value="RNaseH-like_sf"/>
</dbReference>
<dbReference type="InterPro" id="IPR036397">
    <property type="entry name" value="RNaseH_sf"/>
</dbReference>
<gene>
    <name evidence="2" type="ORF">G2W53_035744</name>
</gene>
<dbReference type="EMBL" id="JAAIUW010000011">
    <property type="protein sequence ID" value="KAF7809001.1"/>
    <property type="molecule type" value="Genomic_DNA"/>
</dbReference>
<sequence length="182" mass="20530">MQIPHQDMIELKQQTHRNSRSGYGIEKFQELMWTRIAVCGGVPHDASGNFLFSFCHRIGSCDILWAELRGILDGLELLWNKGFRKVVIECDSEAALELVVSGIAENHPCSSLVHQIRSLINRNWDLDLVHPFGEANKAADHMAKMSHILSEGLHVFCYPHEDLSSILVADLYGPLVHRLCVC</sequence>
<proteinExistence type="predicted"/>
<dbReference type="SUPFAM" id="SSF53098">
    <property type="entry name" value="Ribonuclease H-like"/>
    <property type="match status" value="1"/>
</dbReference>
<evidence type="ECO:0000259" key="1">
    <source>
        <dbReference type="Pfam" id="PF13456"/>
    </source>
</evidence>
<dbReference type="InterPro" id="IPR044730">
    <property type="entry name" value="RNase_H-like_dom_plant"/>
</dbReference>
<dbReference type="Gene3D" id="3.30.420.10">
    <property type="entry name" value="Ribonuclease H-like superfamily/Ribonuclease H"/>
    <property type="match status" value="1"/>
</dbReference>
<protein>
    <submittedName>
        <fullName evidence="2">Putative ribonuclease H protein At1g65750 family</fullName>
    </submittedName>
</protein>
<evidence type="ECO:0000313" key="3">
    <source>
        <dbReference type="Proteomes" id="UP000634136"/>
    </source>
</evidence>
<dbReference type="Proteomes" id="UP000634136">
    <property type="component" value="Unassembled WGS sequence"/>
</dbReference>
<dbReference type="PANTHER" id="PTHR47723">
    <property type="entry name" value="OS05G0353850 PROTEIN"/>
    <property type="match status" value="1"/>
</dbReference>
<dbReference type="GO" id="GO:0004523">
    <property type="term" value="F:RNA-DNA hybrid ribonuclease activity"/>
    <property type="evidence" value="ECO:0007669"/>
    <property type="project" value="InterPro"/>
</dbReference>
<dbReference type="CDD" id="cd06222">
    <property type="entry name" value="RNase_H_like"/>
    <property type="match status" value="1"/>
</dbReference>